<gene>
    <name evidence="1" type="ORF">FN961_07625</name>
</gene>
<dbReference type="AlphaFoldDB" id="A0A553JQX7"/>
<evidence type="ECO:0000313" key="2">
    <source>
        <dbReference type="Proteomes" id="UP000318126"/>
    </source>
</evidence>
<name>A0A553JQX7_SHEHA</name>
<comment type="caution">
    <text evidence="1">The sequence shown here is derived from an EMBL/GenBank/DDBJ whole genome shotgun (WGS) entry which is preliminary data.</text>
</comment>
<organism evidence="1 2">
    <name type="scientific">Shewanella hanedai</name>
    <name type="common">Alteromonas hanedai</name>
    <dbReference type="NCBI Taxonomy" id="25"/>
    <lineage>
        <taxon>Bacteria</taxon>
        <taxon>Pseudomonadati</taxon>
        <taxon>Pseudomonadota</taxon>
        <taxon>Gammaproteobacteria</taxon>
        <taxon>Alteromonadales</taxon>
        <taxon>Shewanellaceae</taxon>
        <taxon>Shewanella</taxon>
    </lineage>
</organism>
<dbReference type="Proteomes" id="UP000318126">
    <property type="component" value="Unassembled WGS sequence"/>
</dbReference>
<dbReference type="OrthoDB" id="9889896at2"/>
<accession>A0A553JQX7</accession>
<protein>
    <submittedName>
        <fullName evidence="1">Uncharacterized protein</fullName>
    </submittedName>
</protein>
<keyword evidence="2" id="KW-1185">Reference proteome</keyword>
<dbReference type="EMBL" id="VKGK01000007">
    <property type="protein sequence ID" value="TRY14853.1"/>
    <property type="molecule type" value="Genomic_DNA"/>
</dbReference>
<proteinExistence type="predicted"/>
<dbReference type="RefSeq" id="WP_143563960.1">
    <property type="nucleotide sequence ID" value="NZ_BMPL01000020.1"/>
</dbReference>
<evidence type="ECO:0000313" key="1">
    <source>
        <dbReference type="EMBL" id="TRY14853.1"/>
    </source>
</evidence>
<sequence>MSQVDSSQPKVKAIEASRKIAFNSGTSYSREVDIVLTNDAEEWLELKSLQMPLNKSLLKEWTGYPGKPKRGQHIHKEFFSDFLELESEDKPSFQKLSWRFQQFVSQDKKHKGPKTTDLKKIKLDERLCKVPAAAKNDVKKKTGKEHVAHTETCESLFYSMVSVQNTKAIMKDFLDNNLLEGMEDLINAVE</sequence>
<reference evidence="2" key="1">
    <citation type="submission" date="2019-07" db="EMBL/GenBank/DDBJ databases">
        <title>Shewanella sp. YLB-08 draft genomic sequence.</title>
        <authorList>
            <person name="Yu L."/>
        </authorList>
    </citation>
    <scope>NUCLEOTIDE SEQUENCE [LARGE SCALE GENOMIC DNA]</scope>
    <source>
        <strain evidence="2">JCM 20706</strain>
    </source>
</reference>